<feature type="compositionally biased region" description="Low complexity" evidence="1">
    <location>
        <begin position="282"/>
        <end position="294"/>
    </location>
</feature>
<dbReference type="Proteomes" id="UP000748025">
    <property type="component" value="Unassembled WGS sequence"/>
</dbReference>
<reference evidence="3" key="1">
    <citation type="journal article" date="2020" name="bioRxiv">
        <title>Whole genome comparisons of ergot fungi reveals the divergence and evolution of species within the genus Claviceps are the result of varying mechanisms driving genome evolution and host range expansion.</title>
        <authorList>
            <person name="Wyka S.A."/>
            <person name="Mondo S.J."/>
            <person name="Liu M."/>
            <person name="Dettman J."/>
            <person name="Nalam V."/>
            <person name="Broders K.D."/>
        </authorList>
    </citation>
    <scope>NUCLEOTIDE SEQUENCE</scope>
    <source>
        <strain evidence="3">CCC 602</strain>
    </source>
</reference>
<evidence type="ECO:0000259" key="2">
    <source>
        <dbReference type="Pfam" id="PF05347"/>
    </source>
</evidence>
<dbReference type="OrthoDB" id="3925971at2759"/>
<protein>
    <recommendedName>
        <fullName evidence="2">Complex 1 LYR protein domain-containing protein</fullName>
    </recommendedName>
</protein>
<dbReference type="AlphaFoldDB" id="A0A9P7T2J0"/>
<feature type="domain" description="Complex 1 LYR protein" evidence="2">
    <location>
        <begin position="18"/>
        <end position="78"/>
    </location>
</feature>
<name>A0A9P7T2J0_9HYPO</name>
<keyword evidence="4" id="KW-1185">Reference proteome</keyword>
<evidence type="ECO:0000313" key="4">
    <source>
        <dbReference type="Proteomes" id="UP000748025"/>
    </source>
</evidence>
<proteinExistence type="predicted"/>
<sequence>MHRQPFVPARNSRHRIAALSLYRALLRSAGKIVLPNDLQTQLSRNAIQHVIRKRFADNRPLTSFRLVYASMVAGYKFLSLFSKALDQTSPEYTQITSQLRSSRRPALSPRDQSPPQRPPAREPFLMNISQNDSPHYVPNYTLHSKKRTLNLCATADGQPFLRLKKPQPRSLSKMIGRKGMVFQKKIIKCVEVDEDLKQEAALEDQWEGLVAAQMSKEGLSVEEYHAANDSHWPSSSYSWSVQLSKLWWEWQLEKMWQDWVARGEALNRIVEQQKSRTQGRGSASSTVVSSSLSARGNPPAVQGSKTAPERNSTGRPNVSVFSAAPFPFTEAIDAELRHLKILPPKREVDPFIGPRWNALVRSQTPRLSGWIRGQAKRDRGYF</sequence>
<feature type="compositionally biased region" description="Polar residues" evidence="1">
    <location>
        <begin position="303"/>
        <end position="318"/>
    </location>
</feature>
<comment type="caution">
    <text evidence="3">The sequence shown here is derived from an EMBL/GenBank/DDBJ whole genome shotgun (WGS) entry which is preliminary data.</text>
</comment>
<gene>
    <name evidence="3" type="ORF">E4U43_005820</name>
</gene>
<dbReference type="InterPro" id="IPR008011">
    <property type="entry name" value="Complex1_LYR_dom"/>
</dbReference>
<dbReference type="Pfam" id="PF05347">
    <property type="entry name" value="Complex1_LYR"/>
    <property type="match status" value="1"/>
</dbReference>
<organism evidence="3 4">
    <name type="scientific">Claviceps pusilla</name>
    <dbReference type="NCBI Taxonomy" id="123648"/>
    <lineage>
        <taxon>Eukaryota</taxon>
        <taxon>Fungi</taxon>
        <taxon>Dikarya</taxon>
        <taxon>Ascomycota</taxon>
        <taxon>Pezizomycotina</taxon>
        <taxon>Sordariomycetes</taxon>
        <taxon>Hypocreomycetidae</taxon>
        <taxon>Hypocreales</taxon>
        <taxon>Clavicipitaceae</taxon>
        <taxon>Claviceps</taxon>
    </lineage>
</organism>
<accession>A0A9P7T2J0</accession>
<feature type="region of interest" description="Disordered" evidence="1">
    <location>
        <begin position="272"/>
        <end position="318"/>
    </location>
</feature>
<feature type="region of interest" description="Disordered" evidence="1">
    <location>
        <begin position="96"/>
        <end position="122"/>
    </location>
</feature>
<dbReference type="EMBL" id="SRPW01000389">
    <property type="protein sequence ID" value="KAG6015051.1"/>
    <property type="molecule type" value="Genomic_DNA"/>
</dbReference>
<evidence type="ECO:0000256" key="1">
    <source>
        <dbReference type="SAM" id="MobiDB-lite"/>
    </source>
</evidence>
<feature type="compositionally biased region" description="Low complexity" evidence="1">
    <location>
        <begin position="97"/>
        <end position="114"/>
    </location>
</feature>
<evidence type="ECO:0000313" key="3">
    <source>
        <dbReference type="EMBL" id="KAG6015051.1"/>
    </source>
</evidence>
<feature type="compositionally biased region" description="Polar residues" evidence="1">
    <location>
        <begin position="272"/>
        <end position="281"/>
    </location>
</feature>